<evidence type="ECO:0000259" key="16">
    <source>
        <dbReference type="PROSITE" id="PS50970"/>
    </source>
</evidence>
<accession>A0A381XPN7</accession>
<dbReference type="GO" id="GO:0050667">
    <property type="term" value="P:homocysteine metabolic process"/>
    <property type="evidence" value="ECO:0007669"/>
    <property type="project" value="TreeGrafter"/>
</dbReference>
<reference evidence="18" key="1">
    <citation type="submission" date="2018-05" db="EMBL/GenBank/DDBJ databases">
        <authorList>
            <person name="Lanie J.A."/>
            <person name="Ng W.-L."/>
            <person name="Kazmierczak K.M."/>
            <person name="Andrzejewski T.M."/>
            <person name="Davidsen T.M."/>
            <person name="Wayne K.J."/>
            <person name="Tettelin H."/>
            <person name="Glass J.I."/>
            <person name="Rusch D."/>
            <person name="Podicherti R."/>
            <person name="Tsui H.-C.T."/>
            <person name="Winkler M.E."/>
        </authorList>
    </citation>
    <scope>NUCLEOTIDE SEQUENCE</scope>
</reference>
<dbReference type="Gene3D" id="3.20.20.330">
    <property type="entry name" value="Homocysteine-binding-like domain"/>
    <property type="match status" value="1"/>
</dbReference>
<evidence type="ECO:0000256" key="13">
    <source>
        <dbReference type="ARBA" id="ARBA00023167"/>
    </source>
</evidence>
<dbReference type="GO" id="GO:0032259">
    <property type="term" value="P:methylation"/>
    <property type="evidence" value="ECO:0007669"/>
    <property type="project" value="UniProtKB-KW"/>
</dbReference>
<name>A0A381XPN7_9ZZZZ</name>
<organism evidence="18">
    <name type="scientific">marine metagenome</name>
    <dbReference type="NCBI Taxonomy" id="408172"/>
    <lineage>
        <taxon>unclassified sequences</taxon>
        <taxon>metagenomes</taxon>
        <taxon>ecological metagenomes</taxon>
    </lineage>
</organism>
<feature type="domain" description="Pterin-binding" evidence="17">
    <location>
        <begin position="346"/>
        <end position="594"/>
    </location>
</feature>
<dbReference type="InterPro" id="IPR050554">
    <property type="entry name" value="Met_Synthase/Corrinoid"/>
</dbReference>
<dbReference type="EC" id="2.1.1.13" evidence="5"/>
<evidence type="ECO:0000256" key="2">
    <source>
        <dbReference type="ARBA" id="ARBA00001956"/>
    </source>
</evidence>
<evidence type="ECO:0000256" key="3">
    <source>
        <dbReference type="ARBA" id="ARBA00005178"/>
    </source>
</evidence>
<keyword evidence="10" id="KW-0949">S-adenosyl-L-methionine</keyword>
<evidence type="ECO:0000256" key="15">
    <source>
        <dbReference type="ARBA" id="ARBA00031040"/>
    </source>
</evidence>
<comment type="cofactor">
    <cofactor evidence="2">
        <name>methylcob(III)alamin</name>
        <dbReference type="ChEBI" id="CHEBI:28115"/>
    </cofactor>
</comment>
<keyword evidence="13" id="KW-0486">Methionine biosynthesis</keyword>
<dbReference type="GO" id="GO:0031419">
    <property type="term" value="F:cobalamin binding"/>
    <property type="evidence" value="ECO:0007669"/>
    <property type="project" value="UniProtKB-KW"/>
</dbReference>
<evidence type="ECO:0000256" key="9">
    <source>
        <dbReference type="ARBA" id="ARBA00022679"/>
    </source>
</evidence>
<dbReference type="FunFam" id="3.20.20.20:FF:000002">
    <property type="entry name" value="Methionine synthase"/>
    <property type="match status" value="1"/>
</dbReference>
<dbReference type="PANTHER" id="PTHR45833">
    <property type="entry name" value="METHIONINE SYNTHASE"/>
    <property type="match status" value="1"/>
</dbReference>
<comment type="similarity">
    <text evidence="4">Belongs to the vitamin-B12 dependent methionine synthase family.</text>
</comment>
<dbReference type="EMBL" id="UINC01015901">
    <property type="protein sequence ID" value="SVA66620.1"/>
    <property type="molecule type" value="Genomic_DNA"/>
</dbReference>
<dbReference type="GO" id="GO:0046872">
    <property type="term" value="F:metal ion binding"/>
    <property type="evidence" value="ECO:0007669"/>
    <property type="project" value="UniProtKB-KW"/>
</dbReference>
<feature type="non-terminal residue" evidence="18">
    <location>
        <position position="594"/>
    </location>
</feature>
<gene>
    <name evidence="18" type="ORF">METZ01_LOCUS119474</name>
</gene>
<evidence type="ECO:0000256" key="14">
    <source>
        <dbReference type="ARBA" id="ARBA00023285"/>
    </source>
</evidence>
<evidence type="ECO:0000256" key="8">
    <source>
        <dbReference type="ARBA" id="ARBA00022628"/>
    </source>
</evidence>
<evidence type="ECO:0000256" key="5">
    <source>
        <dbReference type="ARBA" id="ARBA00012032"/>
    </source>
</evidence>
<keyword evidence="14" id="KW-0170">Cobalt</keyword>
<evidence type="ECO:0000313" key="18">
    <source>
        <dbReference type="EMBL" id="SVA66620.1"/>
    </source>
</evidence>
<dbReference type="PROSITE" id="PS50970">
    <property type="entry name" value="HCY"/>
    <property type="match status" value="1"/>
</dbReference>
<keyword evidence="11" id="KW-0479">Metal-binding</keyword>
<evidence type="ECO:0000256" key="11">
    <source>
        <dbReference type="ARBA" id="ARBA00022723"/>
    </source>
</evidence>
<dbReference type="UniPathway" id="UPA00051">
    <property type="reaction ID" value="UER00081"/>
</dbReference>
<sequence>MLKELLKTKILVLDGAMGTMVQSYTLSETDFRGKQFQDHPNELKGNNDILCLTHPEIIEEIHRAYFDAGAVIVGTNTFNANRISQLDYGLEDYTYEINFKAVEIAKTAAKRFTDEPRYVAGAIGPTNRTASMSPDVNNPGYRNINFDDLVSAYSEQAQGLLDGGVDLFLVETVFDTLNCKAALFALLDLLENRNCDIPIFISGTITDASGRTLSGQTVEAFWNSVRHANPAAIGLNCALGAKEIRPWLSELSLIADIPVFVYPNAGLPNEMGGYDDTPKQMADLLKEFSHDGLVNLVGGCCGTTPEHIRSIAQAVQNVAPRKIHEIESLTRLSGLEPVTIRPESNFVNIGERTNVTGSAKFKRLILEENYEEALSVARQQIENGAQIIDVNMDEGLLDSEAAMETFLRLIATEPDIAKIPVMIDSSKWSVLETGLKNIQGKGIVNSISLKEGEDVFILQAKQILKYGCAVIVMAFDEKGQADTCERKVEICTRAYEILINKVGFHPEDIIFDPNIFAVGTGIREHNKYAVAYIEATRTIKNTLPGVHVSGGVSNLSFSFRGNNALREAMHSCFLYYAVQAGMDMGIINAGQLAV</sequence>
<dbReference type="InterPro" id="IPR036589">
    <property type="entry name" value="HCY_dom_sf"/>
</dbReference>
<dbReference type="GO" id="GO:0046653">
    <property type="term" value="P:tetrahydrofolate metabolic process"/>
    <property type="evidence" value="ECO:0007669"/>
    <property type="project" value="TreeGrafter"/>
</dbReference>
<protein>
    <recommendedName>
        <fullName evidence="5">methionine synthase</fullName>
        <ecNumber evidence="5">2.1.1.13</ecNumber>
    </recommendedName>
    <alternativeName>
        <fullName evidence="15">5-methyltetrahydrofolate--homocysteine methyltransferase</fullName>
    </alternativeName>
</protein>
<evidence type="ECO:0000256" key="7">
    <source>
        <dbReference type="ARBA" id="ARBA00022605"/>
    </source>
</evidence>
<evidence type="ECO:0000256" key="1">
    <source>
        <dbReference type="ARBA" id="ARBA00001947"/>
    </source>
</evidence>
<evidence type="ECO:0000256" key="6">
    <source>
        <dbReference type="ARBA" id="ARBA00022603"/>
    </source>
</evidence>
<dbReference type="Pfam" id="PF02574">
    <property type="entry name" value="S-methyl_trans"/>
    <property type="match status" value="1"/>
</dbReference>
<keyword evidence="8" id="KW-0846">Cobalamin</keyword>
<dbReference type="Gene3D" id="3.20.20.20">
    <property type="entry name" value="Dihydropteroate synthase-like"/>
    <property type="match status" value="1"/>
</dbReference>
<evidence type="ECO:0000259" key="17">
    <source>
        <dbReference type="PROSITE" id="PS50972"/>
    </source>
</evidence>
<dbReference type="GO" id="GO:0005829">
    <property type="term" value="C:cytosol"/>
    <property type="evidence" value="ECO:0007669"/>
    <property type="project" value="TreeGrafter"/>
</dbReference>
<evidence type="ECO:0000256" key="4">
    <source>
        <dbReference type="ARBA" id="ARBA00010398"/>
    </source>
</evidence>
<dbReference type="PANTHER" id="PTHR45833:SF1">
    <property type="entry name" value="METHIONINE SYNTHASE"/>
    <property type="match status" value="1"/>
</dbReference>
<feature type="domain" description="Hcy-binding" evidence="16">
    <location>
        <begin position="1"/>
        <end position="315"/>
    </location>
</feature>
<dbReference type="Pfam" id="PF00809">
    <property type="entry name" value="Pterin_bind"/>
    <property type="match status" value="1"/>
</dbReference>
<keyword evidence="9" id="KW-0808">Transferase</keyword>
<dbReference type="AlphaFoldDB" id="A0A381XPN7"/>
<comment type="pathway">
    <text evidence="3">Amino-acid biosynthesis; L-methionine biosynthesis via de novo pathway; L-methionine from L-homocysteine (MetH route): step 1/1.</text>
</comment>
<dbReference type="PROSITE" id="PS50972">
    <property type="entry name" value="PTERIN_BINDING"/>
    <property type="match status" value="1"/>
</dbReference>
<evidence type="ECO:0000256" key="10">
    <source>
        <dbReference type="ARBA" id="ARBA00022691"/>
    </source>
</evidence>
<dbReference type="GO" id="GO:0008705">
    <property type="term" value="F:methionine synthase activity"/>
    <property type="evidence" value="ECO:0007669"/>
    <property type="project" value="UniProtKB-EC"/>
</dbReference>
<dbReference type="FunFam" id="3.20.20.330:FF:000001">
    <property type="entry name" value="Methionine synthase"/>
    <property type="match status" value="1"/>
</dbReference>
<keyword evidence="12" id="KW-0862">Zinc</keyword>
<dbReference type="CDD" id="cd00740">
    <property type="entry name" value="MeTr"/>
    <property type="match status" value="1"/>
</dbReference>
<dbReference type="InterPro" id="IPR011005">
    <property type="entry name" value="Dihydropteroate_synth-like_sf"/>
</dbReference>
<dbReference type="SUPFAM" id="SSF51717">
    <property type="entry name" value="Dihydropteroate synthetase-like"/>
    <property type="match status" value="1"/>
</dbReference>
<keyword evidence="7" id="KW-0028">Amino-acid biosynthesis</keyword>
<proteinExistence type="inferred from homology"/>
<dbReference type="InterPro" id="IPR000489">
    <property type="entry name" value="Pterin-binding_dom"/>
</dbReference>
<evidence type="ECO:0000256" key="12">
    <source>
        <dbReference type="ARBA" id="ARBA00022833"/>
    </source>
</evidence>
<dbReference type="SUPFAM" id="SSF82282">
    <property type="entry name" value="Homocysteine S-methyltransferase"/>
    <property type="match status" value="1"/>
</dbReference>
<dbReference type="InterPro" id="IPR003726">
    <property type="entry name" value="HCY_dom"/>
</dbReference>
<keyword evidence="6" id="KW-0489">Methyltransferase</keyword>
<comment type="cofactor">
    <cofactor evidence="1">
        <name>Zn(2+)</name>
        <dbReference type="ChEBI" id="CHEBI:29105"/>
    </cofactor>
</comment>